<dbReference type="Proteomes" id="UP000053259">
    <property type="component" value="Unassembled WGS sequence"/>
</dbReference>
<reference evidence="2 3" key="1">
    <citation type="submission" date="2015-01" db="EMBL/GenBank/DDBJ databases">
        <title>The Genome Sequence of Ochroconis gallopava CBS43764.</title>
        <authorList>
            <consortium name="The Broad Institute Genomics Platform"/>
            <person name="Cuomo C."/>
            <person name="de Hoog S."/>
            <person name="Gorbushina A."/>
            <person name="Stielow B."/>
            <person name="Teixiera M."/>
            <person name="Abouelleil A."/>
            <person name="Chapman S.B."/>
            <person name="Priest M."/>
            <person name="Young S.K."/>
            <person name="Wortman J."/>
            <person name="Nusbaum C."/>
            <person name="Birren B."/>
        </authorList>
    </citation>
    <scope>NUCLEOTIDE SEQUENCE [LARGE SCALE GENOMIC DNA]</scope>
    <source>
        <strain evidence="2 3">CBS 43764</strain>
    </source>
</reference>
<dbReference type="InParanoid" id="A0A0D2AKQ8"/>
<evidence type="ECO:0000313" key="2">
    <source>
        <dbReference type="EMBL" id="KIV99593.1"/>
    </source>
</evidence>
<dbReference type="GeneID" id="27316742"/>
<evidence type="ECO:0000313" key="3">
    <source>
        <dbReference type="Proteomes" id="UP000053259"/>
    </source>
</evidence>
<evidence type="ECO:0000256" key="1">
    <source>
        <dbReference type="SAM" id="MobiDB-lite"/>
    </source>
</evidence>
<organism evidence="2 3">
    <name type="scientific">Verruconis gallopava</name>
    <dbReference type="NCBI Taxonomy" id="253628"/>
    <lineage>
        <taxon>Eukaryota</taxon>
        <taxon>Fungi</taxon>
        <taxon>Dikarya</taxon>
        <taxon>Ascomycota</taxon>
        <taxon>Pezizomycotina</taxon>
        <taxon>Dothideomycetes</taxon>
        <taxon>Pleosporomycetidae</taxon>
        <taxon>Venturiales</taxon>
        <taxon>Sympoventuriaceae</taxon>
        <taxon>Verruconis</taxon>
    </lineage>
</organism>
<dbReference type="AlphaFoldDB" id="A0A0D2AKQ8"/>
<sequence length="101" mass="11220">MTDESGGMQQRISACSDDGESGAFSALLARALLLRLTNGTSERYLLTLSNMKCEEYVVEKDKKQGEAKATMGMMKRHNQTMEKKLSNRFSAQSGRGHARRS</sequence>
<dbReference type="VEuPathDB" id="FungiDB:PV09_08769"/>
<protein>
    <submittedName>
        <fullName evidence="2">Uncharacterized protein</fullName>
    </submittedName>
</protein>
<dbReference type="HOGENOM" id="CLU_2293868_0_0_1"/>
<accession>A0A0D2AKQ8</accession>
<keyword evidence="3" id="KW-1185">Reference proteome</keyword>
<feature type="region of interest" description="Disordered" evidence="1">
    <location>
        <begin position="1"/>
        <end position="20"/>
    </location>
</feature>
<name>A0A0D2AKQ8_9PEZI</name>
<proteinExistence type="predicted"/>
<dbReference type="EMBL" id="KN847575">
    <property type="protein sequence ID" value="KIV99593.1"/>
    <property type="molecule type" value="Genomic_DNA"/>
</dbReference>
<dbReference type="RefSeq" id="XP_016209463.1">
    <property type="nucleotide sequence ID" value="XM_016362723.1"/>
</dbReference>
<gene>
    <name evidence="2" type="ORF">PV09_08769</name>
</gene>